<reference evidence="2" key="1">
    <citation type="submission" date="2013-08" db="EMBL/GenBank/DDBJ databases">
        <authorList>
            <person name="Durkin A.S."/>
            <person name="Haft D.R."/>
            <person name="McCorrison J."/>
            <person name="Torralba M."/>
            <person name="Gillis M."/>
            <person name="Haft D.H."/>
            <person name="Methe B."/>
            <person name="Sutton G."/>
            <person name="Nelson K.E."/>
        </authorList>
    </citation>
    <scope>NUCLEOTIDE SEQUENCE [LARGE SCALE GENOMIC DNA]</scope>
    <source>
        <strain evidence="2">F0233</strain>
    </source>
</reference>
<name>U2R1N8_9ACTN</name>
<keyword evidence="3" id="KW-1185">Reference proteome</keyword>
<accession>U2R1N8</accession>
<proteinExistence type="predicted"/>
<evidence type="ECO:0000313" key="3">
    <source>
        <dbReference type="Proteomes" id="UP000017052"/>
    </source>
</evidence>
<organism evidence="2 3">
    <name type="scientific">Propionibacterium acidifaciens F0233</name>
    <dbReference type="NCBI Taxonomy" id="553198"/>
    <lineage>
        <taxon>Bacteria</taxon>
        <taxon>Bacillati</taxon>
        <taxon>Actinomycetota</taxon>
        <taxon>Actinomycetes</taxon>
        <taxon>Propionibacteriales</taxon>
        <taxon>Propionibacteriaceae</taxon>
        <taxon>Propionibacterium</taxon>
    </lineage>
</organism>
<feature type="region of interest" description="Disordered" evidence="1">
    <location>
        <begin position="48"/>
        <end position="73"/>
    </location>
</feature>
<evidence type="ECO:0000313" key="2">
    <source>
        <dbReference type="EMBL" id="ERK62781.1"/>
    </source>
</evidence>
<dbReference type="Proteomes" id="UP000017052">
    <property type="component" value="Unassembled WGS sequence"/>
</dbReference>
<gene>
    <name evidence="2" type="ORF">HMPREF0682_0747</name>
</gene>
<sequence>MHDEDVIDAEIAHNLRAQPLSVTTAHPPVCADEQQSTIGPEEIGDAFEETDEDVSSSTHGRAFSPPMVGHFRR</sequence>
<dbReference type="AlphaFoldDB" id="U2R1N8"/>
<protein>
    <submittedName>
        <fullName evidence="2">Uncharacterized protein</fullName>
    </submittedName>
</protein>
<dbReference type="EMBL" id="ACVN02000024">
    <property type="protein sequence ID" value="ERK62781.1"/>
    <property type="molecule type" value="Genomic_DNA"/>
</dbReference>
<comment type="caution">
    <text evidence="2">The sequence shown here is derived from an EMBL/GenBank/DDBJ whole genome shotgun (WGS) entry which is preliminary data.</text>
</comment>
<evidence type="ECO:0000256" key="1">
    <source>
        <dbReference type="SAM" id="MobiDB-lite"/>
    </source>
</evidence>